<accession>A0A0S4WAN1</accession>
<dbReference type="EMBL" id="LN899821">
    <property type="protein sequence ID" value="CUV21159.1"/>
    <property type="molecule type" value="Genomic_DNA"/>
</dbReference>
<proteinExistence type="predicted"/>
<evidence type="ECO:0000313" key="4">
    <source>
        <dbReference type="EMBL" id="CUV53331.1"/>
    </source>
</evidence>
<name>A0A0S4WAN1_RALSL</name>
<keyword evidence="3" id="KW-0472">Membrane</keyword>
<dbReference type="EMBL" id="LN899827">
    <property type="protein sequence ID" value="CUV43873.1"/>
    <property type="molecule type" value="Genomic_DNA"/>
</dbReference>
<evidence type="ECO:0000313" key="3">
    <source>
        <dbReference type="EMBL" id="CUV43873.1"/>
    </source>
</evidence>
<dbReference type="Pfam" id="PF07273">
    <property type="entry name" value="DUF1439"/>
    <property type="match status" value="1"/>
</dbReference>
<dbReference type="AlphaFoldDB" id="A0A0S4WAN1"/>
<dbReference type="Gene3D" id="3.15.10.40">
    <property type="entry name" value="Uncharacterised protein PF07273, DUF1439"/>
    <property type="match status" value="1"/>
</dbReference>
<dbReference type="InterPro" id="IPR010835">
    <property type="entry name" value="DUF1439"/>
</dbReference>
<gene>
    <name evidence="1" type="ORF">PSS4_v1_2290014</name>
    <name evidence="2" type="ORF">RUN1985_v1_870012</name>
    <name evidence="4" type="ORF">RUN215_v1_120041</name>
    <name evidence="3" type="ORF">TO10_v1_110067</name>
</gene>
<organism evidence="3">
    <name type="scientific">Ralstonia solanacearum</name>
    <name type="common">Pseudomonas solanacearum</name>
    <dbReference type="NCBI Taxonomy" id="305"/>
    <lineage>
        <taxon>Bacteria</taxon>
        <taxon>Pseudomonadati</taxon>
        <taxon>Pseudomonadota</taxon>
        <taxon>Betaproteobacteria</taxon>
        <taxon>Burkholderiales</taxon>
        <taxon>Burkholderiaceae</taxon>
        <taxon>Ralstonia</taxon>
        <taxon>Ralstonia solanacearum species complex</taxon>
    </lineage>
</organism>
<protein>
    <submittedName>
        <fullName evidence="3">Putative transmembrane protein</fullName>
    </submittedName>
</protein>
<evidence type="ECO:0000313" key="2">
    <source>
        <dbReference type="EMBL" id="CUV31343.1"/>
    </source>
</evidence>
<sequence length="204" mass="21816">MIPDSAMTDRSAPSTVRSPRLRRWAGAAAVALALAAVLAACMPAGWTGDGYTFSRGQLQDALARKFPFQRRYLGVFDVTLANPQLTLDAARNRIAIQADARVESGLFRHPLVGPLAVSSSVHYDAPTRSIRLDQPSVDRFDLQNVPGGLGPQISALGSLMAGQLLADYAVYTFKPEQLKVAGVAVEPGTITVLPEGVHVQARRP</sequence>
<dbReference type="EMBL" id="LN899824">
    <property type="protein sequence ID" value="CUV31343.1"/>
    <property type="molecule type" value="Genomic_DNA"/>
</dbReference>
<reference evidence="3" key="1">
    <citation type="submission" date="2015-10" db="EMBL/GenBank/DDBJ databases">
        <authorList>
            <person name="Gilbert D.G."/>
        </authorList>
    </citation>
    <scope>NUCLEOTIDE SEQUENCE</scope>
    <source>
        <strain evidence="3">Phyl III-seqv23</strain>
    </source>
</reference>
<keyword evidence="3" id="KW-0812">Transmembrane</keyword>
<evidence type="ECO:0000313" key="1">
    <source>
        <dbReference type="EMBL" id="CUV21159.1"/>
    </source>
</evidence>
<dbReference type="EMBL" id="LN899820">
    <property type="protein sequence ID" value="CUV53331.1"/>
    <property type="molecule type" value="Genomic_DNA"/>
</dbReference>